<keyword evidence="1" id="KW-0472">Membrane</keyword>
<keyword evidence="1" id="KW-1133">Transmembrane helix</keyword>
<dbReference type="SMART" id="SM01080">
    <property type="entry name" value="CHASE2"/>
    <property type="match status" value="1"/>
</dbReference>
<feature type="domain" description="CHASE2" evidence="2">
    <location>
        <begin position="46"/>
        <end position="348"/>
    </location>
</feature>
<dbReference type="AlphaFoldDB" id="A0AA96GA37"/>
<dbReference type="Proteomes" id="UP001302719">
    <property type="component" value="Chromosome"/>
</dbReference>
<evidence type="ECO:0000313" key="4">
    <source>
        <dbReference type="Proteomes" id="UP001302719"/>
    </source>
</evidence>
<name>A0AA96GA37_9BACT</name>
<organism evidence="3 4">
    <name type="scientific">Candidatus Nitrospira allomarina</name>
    <dbReference type="NCBI Taxonomy" id="3020900"/>
    <lineage>
        <taxon>Bacteria</taxon>
        <taxon>Pseudomonadati</taxon>
        <taxon>Nitrospirota</taxon>
        <taxon>Nitrospiria</taxon>
        <taxon>Nitrospirales</taxon>
        <taxon>Nitrospiraceae</taxon>
        <taxon>Nitrospira</taxon>
    </lineage>
</organism>
<accession>A0AA96GA37</accession>
<dbReference type="InterPro" id="IPR007890">
    <property type="entry name" value="CHASE2"/>
</dbReference>
<feature type="transmembrane region" description="Helical" evidence="1">
    <location>
        <begin position="386"/>
        <end position="404"/>
    </location>
</feature>
<keyword evidence="1" id="KW-0812">Transmembrane</keyword>
<evidence type="ECO:0000313" key="3">
    <source>
        <dbReference type="EMBL" id="WNM57247.1"/>
    </source>
</evidence>
<gene>
    <name evidence="3" type="ORF">PP769_14870</name>
</gene>
<keyword evidence="4" id="KW-1185">Reference proteome</keyword>
<evidence type="ECO:0000256" key="1">
    <source>
        <dbReference type="SAM" id="Phobius"/>
    </source>
</evidence>
<sequence length="565" mass="64219">MKNFSVEKLIQVGYRYVTKSQGRFYLYLAIFCSVLVVLDAGSFELIRGMKLKTFDVIMKNRVLFHKADPDIVIVDIDEASLEAMAQEYGRWPWPRQVFAEFLEMLQEQRPSAVVFDILFSDPDVFNKESDSYFNDVVSNSENTFFPMMRLSPTNDELSRVTPSMIPGIEPIPGESQDEKGIALVLPSFTGIIQSGRVGTNNVYPERDGIVRQYPIYRDHYGWRVPSLPAKIGETLGWKLPNDSDVYLNWRGKFGAFRSVRFSDVFDDFLRRDKQRDSDEFTGKIVIIGSTASALFDTKPTPMEKIHPGVEILATAIGNIKNGDWITQAKNPWLFTALALGLIWITALAFLTGVKRKAIDMVFAGSQVGLMAFTFASLNLTTYYLDLTAPITAGLIYFSLARVYAYAEATIMEKYVWLNVEEGVDGWQYTVVVVVQPESLEEIPEGRFLTLLKRGLYGKKVGFTIEAFSRKPAGIEKAFQNMFLIYWVENHVKTKPWEVEKSGEQTVTLVREVVRSICENDRIGCKLGWCQGPLTYGNEKMRLEAWQHLVIKAMVNLKEQPLEITS</sequence>
<dbReference type="Pfam" id="PF05226">
    <property type="entry name" value="CHASE2"/>
    <property type="match status" value="1"/>
</dbReference>
<dbReference type="RefSeq" id="WP_312641513.1">
    <property type="nucleotide sequence ID" value="NZ_CP116967.1"/>
</dbReference>
<proteinExistence type="predicted"/>
<dbReference type="EMBL" id="CP116967">
    <property type="protein sequence ID" value="WNM57247.1"/>
    <property type="molecule type" value="Genomic_DNA"/>
</dbReference>
<feature type="transmembrane region" description="Helical" evidence="1">
    <location>
        <begin position="24"/>
        <end position="43"/>
    </location>
</feature>
<dbReference type="KEGG" id="nall:PP769_14870"/>
<evidence type="ECO:0000259" key="2">
    <source>
        <dbReference type="SMART" id="SM01080"/>
    </source>
</evidence>
<feature type="transmembrane region" description="Helical" evidence="1">
    <location>
        <begin position="332"/>
        <end position="353"/>
    </location>
</feature>
<reference evidence="3 4" key="1">
    <citation type="submission" date="2023-01" db="EMBL/GenBank/DDBJ databases">
        <title>Cultivation and genomic characterization of new, ubiquitous marine nitrite-oxidizing bacteria from the Nitrospirales.</title>
        <authorList>
            <person name="Mueller A.J."/>
            <person name="Daebeler A."/>
            <person name="Herbold C.W."/>
            <person name="Kirkegaard R.H."/>
            <person name="Daims H."/>
        </authorList>
    </citation>
    <scope>NUCLEOTIDE SEQUENCE [LARGE SCALE GENOMIC DNA]</scope>
    <source>
        <strain evidence="3 4">VA</strain>
    </source>
</reference>
<feature type="transmembrane region" description="Helical" evidence="1">
    <location>
        <begin position="360"/>
        <end position="380"/>
    </location>
</feature>
<protein>
    <submittedName>
        <fullName evidence="3">CHASE2 domain-containing protein</fullName>
    </submittedName>
</protein>